<dbReference type="InterPro" id="IPR005829">
    <property type="entry name" value="Sugar_transporter_CS"/>
</dbReference>
<evidence type="ECO:0000256" key="11">
    <source>
        <dbReference type="SAM" id="Phobius"/>
    </source>
</evidence>
<reference evidence="13 14" key="1">
    <citation type="submission" date="2018-08" db="EMBL/GenBank/DDBJ databases">
        <title>Recombination of ecologically and evolutionarily significant loci maintains genetic cohesion in the Pseudomonas syringae species complex.</title>
        <authorList>
            <person name="Dillon M."/>
            <person name="Thakur S."/>
            <person name="Almeida R.N.D."/>
            <person name="Weir B.S."/>
            <person name="Guttman D.S."/>
        </authorList>
    </citation>
    <scope>NUCLEOTIDE SEQUENCE [LARGE SCALE GENOMIC DNA]</scope>
    <source>
        <strain evidence="13 14">ICMP 14479</strain>
    </source>
</reference>
<dbReference type="FunFam" id="1.20.1250.20:FF:000001">
    <property type="entry name" value="Dicarboxylate MFS transporter"/>
    <property type="match status" value="1"/>
</dbReference>
<evidence type="ECO:0000313" key="14">
    <source>
        <dbReference type="Proteomes" id="UP000280395"/>
    </source>
</evidence>
<evidence type="ECO:0000256" key="6">
    <source>
        <dbReference type="ARBA" id="ARBA00022847"/>
    </source>
</evidence>
<keyword evidence="4" id="KW-0997">Cell inner membrane</keyword>
<dbReference type="PANTHER" id="PTHR43528:SF5">
    <property type="entry name" value="PROLINE_BETAINE TRANSPORTER"/>
    <property type="match status" value="1"/>
</dbReference>
<evidence type="ECO:0000256" key="5">
    <source>
        <dbReference type="ARBA" id="ARBA00022692"/>
    </source>
</evidence>
<evidence type="ECO:0000256" key="10">
    <source>
        <dbReference type="SAM" id="Coils"/>
    </source>
</evidence>
<feature type="transmembrane region" description="Helical" evidence="11">
    <location>
        <begin position="126"/>
        <end position="146"/>
    </location>
</feature>
<dbReference type="GO" id="GO:0005886">
    <property type="term" value="C:plasma membrane"/>
    <property type="evidence" value="ECO:0007669"/>
    <property type="project" value="UniProtKB-SubCell"/>
</dbReference>
<dbReference type="Gene3D" id="1.20.1250.20">
    <property type="entry name" value="MFS general substrate transporter like domains"/>
    <property type="match status" value="2"/>
</dbReference>
<dbReference type="EMBL" id="RBUA01000748">
    <property type="protein sequence ID" value="RMU55880.1"/>
    <property type="molecule type" value="Genomic_DNA"/>
</dbReference>
<feature type="coiled-coil region" evidence="10">
    <location>
        <begin position="457"/>
        <end position="498"/>
    </location>
</feature>
<dbReference type="AlphaFoldDB" id="A0A3M5VCE7"/>
<dbReference type="PROSITE" id="PS50850">
    <property type="entry name" value="MFS"/>
    <property type="match status" value="1"/>
</dbReference>
<dbReference type="Pfam" id="PF00083">
    <property type="entry name" value="Sugar_tr"/>
    <property type="match status" value="1"/>
</dbReference>
<feature type="transmembrane region" description="Helical" evidence="11">
    <location>
        <begin position="202"/>
        <end position="221"/>
    </location>
</feature>
<feature type="transmembrane region" description="Helical" evidence="11">
    <location>
        <begin position="302"/>
        <end position="319"/>
    </location>
</feature>
<keyword evidence="5 11" id="KW-0812">Transmembrane</keyword>
<dbReference type="FunFam" id="1.20.1250.20:FF:000051">
    <property type="entry name" value="Proline/glycine betaine transporter"/>
    <property type="match status" value="1"/>
</dbReference>
<gene>
    <name evidence="13" type="ORF">ALP29_02779</name>
</gene>
<feature type="transmembrane region" description="Helical" evidence="11">
    <location>
        <begin position="67"/>
        <end position="90"/>
    </location>
</feature>
<evidence type="ECO:0000256" key="3">
    <source>
        <dbReference type="ARBA" id="ARBA00022475"/>
    </source>
</evidence>
<protein>
    <recommendedName>
        <fullName evidence="12">Major facilitator superfamily (MFS) profile domain-containing protein</fullName>
    </recommendedName>
</protein>
<feature type="transmembrane region" description="Helical" evidence="11">
    <location>
        <begin position="264"/>
        <end position="282"/>
    </location>
</feature>
<dbReference type="InterPro" id="IPR004736">
    <property type="entry name" value="MHS_symport"/>
</dbReference>
<comment type="caution">
    <text evidence="13">The sequence shown here is derived from an EMBL/GenBank/DDBJ whole genome shotgun (WGS) entry which is preliminary data.</text>
</comment>
<dbReference type="PANTHER" id="PTHR43528">
    <property type="entry name" value="ALPHA-KETOGLUTARATE PERMEASE"/>
    <property type="match status" value="1"/>
</dbReference>
<dbReference type="InterPro" id="IPR036259">
    <property type="entry name" value="MFS_trans_sf"/>
</dbReference>
<dbReference type="InterPro" id="IPR020846">
    <property type="entry name" value="MFS_dom"/>
</dbReference>
<dbReference type="InterPro" id="IPR036292">
    <property type="entry name" value="ProP_C"/>
</dbReference>
<feature type="transmembrane region" description="Helical" evidence="11">
    <location>
        <begin position="167"/>
        <end position="190"/>
    </location>
</feature>
<proteinExistence type="predicted"/>
<feature type="transmembrane region" description="Helical" evidence="11">
    <location>
        <begin position="421"/>
        <end position="442"/>
    </location>
</feature>
<evidence type="ECO:0000313" key="13">
    <source>
        <dbReference type="EMBL" id="RMU55880.1"/>
    </source>
</evidence>
<keyword evidence="8 10" id="KW-0175">Coiled coil</keyword>
<dbReference type="NCBIfam" id="TIGR00883">
    <property type="entry name" value="2A0106"/>
    <property type="match status" value="1"/>
</dbReference>
<evidence type="ECO:0000259" key="12">
    <source>
        <dbReference type="PROSITE" id="PS50850"/>
    </source>
</evidence>
<feature type="transmembrane region" description="Helical" evidence="11">
    <location>
        <begin position="331"/>
        <end position="351"/>
    </location>
</feature>
<comment type="subcellular location">
    <subcellularLocation>
        <location evidence="1">Cell inner membrane</location>
        <topology evidence="1">Multi-pass membrane protein</topology>
    </subcellularLocation>
</comment>
<evidence type="ECO:0000256" key="7">
    <source>
        <dbReference type="ARBA" id="ARBA00022989"/>
    </source>
</evidence>
<keyword evidence="3" id="KW-1003">Cell membrane</keyword>
<dbReference type="SUPFAM" id="SSF103661">
    <property type="entry name" value="Proline/betaine transporter ProP, C-terminal cytoplasmic domain"/>
    <property type="match status" value="1"/>
</dbReference>
<dbReference type="InterPro" id="IPR005828">
    <property type="entry name" value="MFS_sugar_transport-like"/>
</dbReference>
<dbReference type="NCBIfam" id="NF007927">
    <property type="entry name" value="PRK10642.1"/>
    <property type="match status" value="1"/>
</dbReference>
<feature type="transmembrane region" description="Helical" evidence="11">
    <location>
        <begin position="35"/>
        <end position="55"/>
    </location>
</feature>
<dbReference type="Proteomes" id="UP000280395">
    <property type="component" value="Unassembled WGS sequence"/>
</dbReference>
<dbReference type="CDD" id="cd17366">
    <property type="entry name" value="MFS_ProP"/>
    <property type="match status" value="1"/>
</dbReference>
<dbReference type="InterPro" id="IPR051084">
    <property type="entry name" value="H+-coupled_symporters"/>
</dbReference>
<dbReference type="PROSITE" id="PS00216">
    <property type="entry name" value="SUGAR_TRANSPORT_1"/>
    <property type="match status" value="1"/>
</dbReference>
<name>A0A3M5VCE7_PSESX</name>
<dbReference type="GO" id="GO:0015293">
    <property type="term" value="F:symporter activity"/>
    <property type="evidence" value="ECO:0007669"/>
    <property type="project" value="UniProtKB-KW"/>
</dbReference>
<evidence type="ECO:0000256" key="8">
    <source>
        <dbReference type="ARBA" id="ARBA00023054"/>
    </source>
</evidence>
<sequence>MARMKLRKKRVKPIGLKDITIVDDNKMRKAITAAALGNAMEWFDFGVYGFVAYVLGKVFFPDASPSVQMIAALATFSVPFLIRPVGGLFFGALGDKYGRQKVLAATIVIMSLSTFAIGLIPGYASIGIWAPILLLLCKMAQGFSVGGEYTGASIFVAEYAPDRKRGFLGSWLDFGSIAGFVLGAGVVVLISTVLGEAEFEAWGWRLPFFLALPLGIIGLYLRHALEETPAFQQHVDKLEQGDREGLSHGPKVSFKEIATKHWRSLLTCIGIVAATNVTYYMLLTYMPSYLSHNLHYAENSGVLIIIAIMVGMLFVQPFIGFVSDKIGRKPFIIAGSIGLLFLSIPAFMLITSGKTGLIFGGLLILAVVLNFFIGVMASTLPAMFPTHLRYSALASAFNVSVLIAGVTPTAVAWLVESTNDLYMPAYYLMVFAVVGLITGLTMKETANKPLRGAAPAASDMEEAKELLQEHHDNIEQKIEDIDAEIAALQTKRENLVQQHPRIN</sequence>
<dbReference type="SUPFAM" id="SSF103473">
    <property type="entry name" value="MFS general substrate transporter"/>
    <property type="match status" value="1"/>
</dbReference>
<feature type="domain" description="Major facilitator superfamily (MFS) profile" evidence="12">
    <location>
        <begin position="30"/>
        <end position="447"/>
    </location>
</feature>
<keyword evidence="7 11" id="KW-1133">Transmembrane helix</keyword>
<keyword evidence="2" id="KW-0813">Transport</keyword>
<evidence type="ECO:0000256" key="1">
    <source>
        <dbReference type="ARBA" id="ARBA00004429"/>
    </source>
</evidence>
<keyword evidence="6" id="KW-0769">Symport</keyword>
<evidence type="ECO:0000256" key="4">
    <source>
        <dbReference type="ARBA" id="ARBA00022519"/>
    </source>
</evidence>
<evidence type="ECO:0000256" key="9">
    <source>
        <dbReference type="ARBA" id="ARBA00023136"/>
    </source>
</evidence>
<dbReference type="Pfam" id="PF08946">
    <property type="entry name" value="Osmo_CC"/>
    <property type="match status" value="1"/>
</dbReference>
<feature type="transmembrane region" description="Helical" evidence="11">
    <location>
        <begin position="357"/>
        <end position="380"/>
    </location>
</feature>
<feature type="transmembrane region" description="Helical" evidence="11">
    <location>
        <begin position="102"/>
        <end position="120"/>
    </location>
</feature>
<accession>A0A3M5VCE7</accession>
<evidence type="ECO:0000256" key="2">
    <source>
        <dbReference type="ARBA" id="ARBA00022448"/>
    </source>
</evidence>
<dbReference type="InterPro" id="IPR015041">
    <property type="entry name" value="Osmo_CC"/>
</dbReference>
<organism evidence="13 14">
    <name type="scientific">Pseudomonas syringae pv. avii</name>
    <dbReference type="NCBI Taxonomy" id="663959"/>
    <lineage>
        <taxon>Bacteria</taxon>
        <taxon>Pseudomonadati</taxon>
        <taxon>Pseudomonadota</taxon>
        <taxon>Gammaproteobacteria</taxon>
        <taxon>Pseudomonadales</taxon>
        <taxon>Pseudomonadaceae</taxon>
        <taxon>Pseudomonas</taxon>
        <taxon>Pseudomonas syringae</taxon>
    </lineage>
</organism>
<feature type="transmembrane region" description="Helical" evidence="11">
    <location>
        <begin position="392"/>
        <end position="415"/>
    </location>
</feature>
<keyword evidence="9 11" id="KW-0472">Membrane</keyword>